<sequence>MFMFFHFSDLLCRCRLSVTLIADSSLSSFVHHLRSPFFVLRSPFSVRRFNSRCCYVLILRSFFLLIYVFSAATNSETQRLSFSKSKLSSSSEFQGDLRVSKTISGFVLPFPCFGCKIKWNGTVEMRWLMRDGTADTVDRFSFRRVVHERRHLGPDGFSGFTALSNGDPLRDSTKEEEYGVFPVMERRRKRSGVERIDEADDEIYNCNSEKIHIANRLKA</sequence>
<evidence type="ECO:0000313" key="2">
    <source>
        <dbReference type="Proteomes" id="UP001642260"/>
    </source>
</evidence>
<proteinExistence type="predicted"/>
<dbReference type="EMBL" id="CAKOAT010093266">
    <property type="protein sequence ID" value="CAH8320479.1"/>
    <property type="molecule type" value="Genomic_DNA"/>
</dbReference>
<reference evidence="1 2" key="1">
    <citation type="submission" date="2022-03" db="EMBL/GenBank/DDBJ databases">
        <authorList>
            <person name="Macdonald S."/>
            <person name="Ahmed S."/>
            <person name="Newling K."/>
        </authorList>
    </citation>
    <scope>NUCLEOTIDE SEQUENCE [LARGE SCALE GENOMIC DNA]</scope>
</reference>
<evidence type="ECO:0000313" key="1">
    <source>
        <dbReference type="EMBL" id="CAH8320479.1"/>
    </source>
</evidence>
<accession>A0ABC8JB93</accession>
<name>A0ABC8JB93_ERUVS</name>
<keyword evidence="2" id="KW-1185">Reference proteome</keyword>
<protein>
    <submittedName>
        <fullName evidence="1">Uncharacterized protein</fullName>
    </submittedName>
</protein>
<dbReference type="Proteomes" id="UP001642260">
    <property type="component" value="Unassembled WGS sequence"/>
</dbReference>
<organism evidence="1 2">
    <name type="scientific">Eruca vesicaria subsp. sativa</name>
    <name type="common">Garden rocket</name>
    <name type="synonym">Eruca sativa</name>
    <dbReference type="NCBI Taxonomy" id="29727"/>
    <lineage>
        <taxon>Eukaryota</taxon>
        <taxon>Viridiplantae</taxon>
        <taxon>Streptophyta</taxon>
        <taxon>Embryophyta</taxon>
        <taxon>Tracheophyta</taxon>
        <taxon>Spermatophyta</taxon>
        <taxon>Magnoliopsida</taxon>
        <taxon>eudicotyledons</taxon>
        <taxon>Gunneridae</taxon>
        <taxon>Pentapetalae</taxon>
        <taxon>rosids</taxon>
        <taxon>malvids</taxon>
        <taxon>Brassicales</taxon>
        <taxon>Brassicaceae</taxon>
        <taxon>Brassiceae</taxon>
        <taxon>Eruca</taxon>
    </lineage>
</organism>
<gene>
    <name evidence="1" type="ORF">ERUC_LOCUS9030</name>
</gene>
<comment type="caution">
    <text evidence="1">The sequence shown here is derived from an EMBL/GenBank/DDBJ whole genome shotgun (WGS) entry which is preliminary data.</text>
</comment>
<dbReference type="AlphaFoldDB" id="A0ABC8JB93"/>